<dbReference type="SMART" id="SM00862">
    <property type="entry name" value="Trans_reg_C"/>
    <property type="match status" value="1"/>
</dbReference>
<dbReference type="InterPro" id="IPR058852">
    <property type="entry name" value="HTH_77"/>
</dbReference>
<evidence type="ECO:0000256" key="2">
    <source>
        <dbReference type="ARBA" id="ARBA00023012"/>
    </source>
</evidence>
<protein>
    <submittedName>
        <fullName evidence="9">Transcriptional regulator</fullName>
    </submittedName>
</protein>
<keyword evidence="4" id="KW-0238">DNA-binding</keyword>
<feature type="compositionally biased region" description="Pro residues" evidence="6">
    <location>
        <begin position="1"/>
        <end position="12"/>
    </location>
</feature>
<feature type="compositionally biased region" description="Low complexity" evidence="6">
    <location>
        <begin position="35"/>
        <end position="45"/>
    </location>
</feature>
<dbReference type="InterPro" id="IPR016032">
    <property type="entry name" value="Sig_transdc_resp-reg_C-effctor"/>
</dbReference>
<evidence type="ECO:0000256" key="5">
    <source>
        <dbReference type="ARBA" id="ARBA00023163"/>
    </source>
</evidence>
<comment type="similarity">
    <text evidence="1">Belongs to the AfsR/DnrI/RedD regulatory family.</text>
</comment>
<evidence type="ECO:0000256" key="6">
    <source>
        <dbReference type="SAM" id="MobiDB-lite"/>
    </source>
</evidence>
<keyword evidence="10" id="KW-1185">Reference proteome</keyword>
<evidence type="ECO:0000259" key="8">
    <source>
        <dbReference type="SMART" id="SM01043"/>
    </source>
</evidence>
<dbReference type="PRINTS" id="PR00364">
    <property type="entry name" value="DISEASERSIST"/>
</dbReference>
<reference evidence="9 10" key="1">
    <citation type="submission" date="2021-08" db="EMBL/GenBank/DDBJ databases">
        <title>Streptomyces sp. PTM05 isolated from lichen.</title>
        <authorList>
            <person name="Somphong A."/>
            <person name="Phongsopitanun W."/>
            <person name="Tanasupawat S."/>
        </authorList>
    </citation>
    <scope>NUCLEOTIDE SEQUENCE [LARGE SCALE GENOMIC DNA]</scope>
    <source>
        <strain evidence="9 10">Ptm05</strain>
    </source>
</reference>
<feature type="region of interest" description="Disordered" evidence="6">
    <location>
        <begin position="1"/>
        <end position="61"/>
    </location>
</feature>
<dbReference type="CDD" id="cd15831">
    <property type="entry name" value="BTAD"/>
    <property type="match status" value="1"/>
</dbReference>
<dbReference type="SUPFAM" id="SSF52540">
    <property type="entry name" value="P-loop containing nucleoside triphosphate hydrolases"/>
    <property type="match status" value="1"/>
</dbReference>
<keyword evidence="3" id="KW-0805">Transcription regulation</keyword>
<organism evidence="9 10">
    <name type="scientific">Streptantibioticus parmotrematis</name>
    <dbReference type="NCBI Taxonomy" id="2873249"/>
    <lineage>
        <taxon>Bacteria</taxon>
        <taxon>Bacillati</taxon>
        <taxon>Actinomycetota</taxon>
        <taxon>Actinomycetes</taxon>
        <taxon>Kitasatosporales</taxon>
        <taxon>Streptomycetaceae</taxon>
        <taxon>Streptantibioticus</taxon>
    </lineage>
</organism>
<dbReference type="Gene3D" id="1.25.40.10">
    <property type="entry name" value="Tetratricopeptide repeat domain"/>
    <property type="match status" value="2"/>
</dbReference>
<dbReference type="RefSeq" id="WP_222976555.1">
    <property type="nucleotide sequence ID" value="NZ_JAINVZ010000005.1"/>
</dbReference>
<dbReference type="Gene3D" id="1.10.10.10">
    <property type="entry name" value="Winged helix-like DNA-binding domain superfamily/Winged helix DNA-binding domain"/>
    <property type="match status" value="1"/>
</dbReference>
<dbReference type="InterPro" id="IPR036388">
    <property type="entry name" value="WH-like_DNA-bd_sf"/>
</dbReference>
<feature type="compositionally biased region" description="Basic and acidic residues" evidence="6">
    <location>
        <begin position="890"/>
        <end position="902"/>
    </location>
</feature>
<keyword evidence="5" id="KW-0804">Transcription</keyword>
<dbReference type="InterPro" id="IPR001867">
    <property type="entry name" value="OmpR/PhoB-type_DNA-bd"/>
</dbReference>
<evidence type="ECO:0000259" key="7">
    <source>
        <dbReference type="SMART" id="SM00862"/>
    </source>
</evidence>
<evidence type="ECO:0000256" key="3">
    <source>
        <dbReference type="ARBA" id="ARBA00023015"/>
    </source>
</evidence>
<dbReference type="InterPro" id="IPR051677">
    <property type="entry name" value="AfsR-DnrI-RedD_regulator"/>
</dbReference>
<dbReference type="Gene3D" id="3.40.50.300">
    <property type="entry name" value="P-loop containing nucleotide triphosphate hydrolases"/>
    <property type="match status" value="1"/>
</dbReference>
<dbReference type="SMART" id="SM01043">
    <property type="entry name" value="BTAD"/>
    <property type="match status" value="1"/>
</dbReference>
<dbReference type="PANTHER" id="PTHR35807">
    <property type="entry name" value="TRANSCRIPTIONAL REGULATOR REDD-RELATED"/>
    <property type="match status" value="1"/>
</dbReference>
<dbReference type="SUPFAM" id="SSF46894">
    <property type="entry name" value="C-terminal effector domain of the bipartite response regulators"/>
    <property type="match status" value="1"/>
</dbReference>
<dbReference type="SUPFAM" id="SSF48452">
    <property type="entry name" value="TPR-like"/>
    <property type="match status" value="1"/>
</dbReference>
<dbReference type="EMBL" id="JAINVZ010000005">
    <property type="protein sequence ID" value="MBY8885310.1"/>
    <property type="molecule type" value="Genomic_DNA"/>
</dbReference>
<dbReference type="InterPro" id="IPR027417">
    <property type="entry name" value="P-loop_NTPase"/>
</dbReference>
<name>A0ABS7QQ54_9ACTN</name>
<dbReference type="InterPro" id="IPR011990">
    <property type="entry name" value="TPR-like_helical_dom_sf"/>
</dbReference>
<proteinExistence type="inferred from homology"/>
<gene>
    <name evidence="9" type="ORF">K7472_10680</name>
</gene>
<sequence>MATHTAPPPGGPGAPAGEGNGDAERTASPDPAFPDPASSGPASPDATRRTPPGADPERTGGLPLFRVLGALEVRGPRPVAVTARRQQIVLALLLLGDNHPVPLETMVHAVWGSTPPTTARAQIQTAVSALRRGLERAGLGHRIRMQGLGYTIDLAHGELDLHHFDDLVARGRQALADGRAAGARAAFREALALWSGEPLSGADSDVVQAKLVGAAERRFEVLEECLDAELRLGLHHEVLGEIKALVSEFPLRERPAGQLMLALYRCGRQAEALAAYRTVRRTFVEELGLEPSPALHRLHLAILNGSADLEPAAAPAAPTALAPMPVPRMLPGRVAHFTGDHAALERLCRSLAGTVTGDPAGHVESGEPMQVAVVSGRAGVGKSVFAAETAHELAAAFPDGQLYAELPHGATGPEPVAEVLERFLRALGFTAAAIPEGLDSRAALYRSAIAKRRTLIVVENVADAGQLRALVPGTPTCRLLVTSRARLSGPSGTAVVELDVPSAHEGVEMLAAMAGAERIAAEPSEAIDLVELCDGLPLALRIAAARLSARPHWSVGRLTDRLRDEARRLDELSCEGLDIRATLAAAHDRLPSLARVLFARLSGLPEADFAAWTAAPLLDVDPATACDVLEALVDARLVDVADGERGPARYRLRGLVRLFAAERLAEQAREAWPEARRRMLGAWLTLADEAVLRLGGVPLAEHGDPTRSRLERSVVDEVATDPAGWYVQERKALTGAVREAAEAGETAHCWHLALAIGALAEPQHRWEDWRESHATALWAVRRTRDRLGEAALLHSLGVLDLNERRWDQATARLRAALAAFEQLGTAHWQSLASAALERLARERGRRTARRPAVPGGTPVSPAAVPGRWSGPARQSRYGLAGATPQAFDTAHGDRQGAAERRAPVRHIHRPAGNAPSRHRIESREDR</sequence>
<dbReference type="Pfam" id="PF03704">
    <property type="entry name" value="BTAD"/>
    <property type="match status" value="1"/>
</dbReference>
<accession>A0ABS7QQ54</accession>
<dbReference type="Proteomes" id="UP001198565">
    <property type="component" value="Unassembled WGS sequence"/>
</dbReference>
<feature type="region of interest" description="Disordered" evidence="6">
    <location>
        <begin position="843"/>
        <end position="926"/>
    </location>
</feature>
<evidence type="ECO:0000313" key="9">
    <source>
        <dbReference type="EMBL" id="MBY8885310.1"/>
    </source>
</evidence>
<evidence type="ECO:0000256" key="4">
    <source>
        <dbReference type="ARBA" id="ARBA00023125"/>
    </source>
</evidence>
<feature type="domain" description="Bacterial transcriptional activator" evidence="8">
    <location>
        <begin position="159"/>
        <end position="303"/>
    </location>
</feature>
<comment type="caution">
    <text evidence="9">The sequence shown here is derived from an EMBL/GenBank/DDBJ whole genome shotgun (WGS) entry which is preliminary data.</text>
</comment>
<dbReference type="InterPro" id="IPR005158">
    <property type="entry name" value="BTAD"/>
</dbReference>
<feature type="domain" description="OmpR/PhoB-type" evidence="7">
    <location>
        <begin position="76"/>
        <end position="152"/>
    </location>
</feature>
<dbReference type="Pfam" id="PF25872">
    <property type="entry name" value="HTH_77"/>
    <property type="match status" value="1"/>
</dbReference>
<evidence type="ECO:0000256" key="1">
    <source>
        <dbReference type="ARBA" id="ARBA00005820"/>
    </source>
</evidence>
<dbReference type="PANTHER" id="PTHR35807:SF1">
    <property type="entry name" value="TRANSCRIPTIONAL REGULATOR REDD"/>
    <property type="match status" value="1"/>
</dbReference>
<evidence type="ECO:0000313" key="10">
    <source>
        <dbReference type="Proteomes" id="UP001198565"/>
    </source>
</evidence>
<keyword evidence="2" id="KW-0902">Two-component regulatory system</keyword>